<dbReference type="GO" id="GO:0036431">
    <property type="term" value="F:dCMP kinase activity"/>
    <property type="evidence" value="ECO:0007669"/>
    <property type="project" value="InterPro"/>
</dbReference>
<dbReference type="EC" id="2.7.4.25" evidence="8"/>
<dbReference type="KEGG" id="surl:BI350_11390"/>
<comment type="catalytic activity">
    <reaction evidence="6 8">
        <text>dCMP + ATP = dCDP + ADP</text>
        <dbReference type="Rhea" id="RHEA:25094"/>
        <dbReference type="ChEBI" id="CHEBI:30616"/>
        <dbReference type="ChEBI" id="CHEBI:57566"/>
        <dbReference type="ChEBI" id="CHEBI:58593"/>
        <dbReference type="ChEBI" id="CHEBI:456216"/>
        <dbReference type="EC" id="2.7.4.25"/>
    </reaction>
</comment>
<comment type="subcellular location">
    <subcellularLocation>
        <location evidence="8">Cytoplasm</location>
    </subcellularLocation>
</comment>
<evidence type="ECO:0000313" key="12">
    <source>
        <dbReference type="Proteomes" id="UP000185746"/>
    </source>
</evidence>
<dbReference type="GO" id="GO:0005524">
    <property type="term" value="F:ATP binding"/>
    <property type="evidence" value="ECO:0007669"/>
    <property type="project" value="UniProtKB-UniRule"/>
</dbReference>
<dbReference type="HAMAP" id="MF_00238">
    <property type="entry name" value="Cytidyl_kinase_type1"/>
    <property type="match status" value="1"/>
</dbReference>
<dbReference type="CDD" id="cd02020">
    <property type="entry name" value="CMPK"/>
    <property type="match status" value="1"/>
</dbReference>
<dbReference type="NCBIfam" id="TIGR00017">
    <property type="entry name" value="cmk"/>
    <property type="match status" value="1"/>
</dbReference>
<evidence type="ECO:0000256" key="2">
    <source>
        <dbReference type="ARBA" id="ARBA00022679"/>
    </source>
</evidence>
<feature type="compositionally biased region" description="Basic and acidic residues" evidence="9">
    <location>
        <begin position="176"/>
        <end position="187"/>
    </location>
</feature>
<dbReference type="GO" id="GO:0005829">
    <property type="term" value="C:cytosol"/>
    <property type="evidence" value="ECO:0007669"/>
    <property type="project" value="TreeGrafter"/>
</dbReference>
<dbReference type="InterPro" id="IPR027417">
    <property type="entry name" value="P-loop_NTPase"/>
</dbReference>
<evidence type="ECO:0000256" key="9">
    <source>
        <dbReference type="SAM" id="MobiDB-lite"/>
    </source>
</evidence>
<dbReference type="Pfam" id="PF02224">
    <property type="entry name" value="Cytidylate_kin"/>
    <property type="match status" value="1"/>
</dbReference>
<keyword evidence="4 8" id="KW-0418">Kinase</keyword>
<feature type="domain" description="Cytidylate kinase" evidence="10">
    <location>
        <begin position="7"/>
        <end position="220"/>
    </location>
</feature>
<name>A0A1D8JH99_9BACL</name>
<dbReference type="Gene3D" id="3.40.50.300">
    <property type="entry name" value="P-loop containing nucleotide triphosphate hydrolases"/>
    <property type="match status" value="1"/>
</dbReference>
<sequence length="225" mass="24664">MLTRLKIAIDGPAAAGKSTIAKITAEKLGYTYIDTGAMYRALTYKALKGSIDINDGEALGELLEQTEILLVPSENGQAVKLDGVDVSDAIRTAEVTAAVSQVSAHNQVRELMVEKQRNLGSHSGVVMDGRDIGTHVLPNAELKVFMTASVEERALRRYEENKRRGIVSSLEELQEEIRKRDEADSNREVSPLKQADDAVLLDTTSMTIEEVAKEISRLAKERLAK</sequence>
<feature type="region of interest" description="Disordered" evidence="9">
    <location>
        <begin position="176"/>
        <end position="195"/>
    </location>
</feature>
<evidence type="ECO:0000256" key="8">
    <source>
        <dbReference type="HAMAP-Rule" id="MF_00238"/>
    </source>
</evidence>
<reference evidence="11 12" key="1">
    <citation type="submission" date="2016-09" db="EMBL/GenBank/DDBJ databases">
        <title>Complete genome sequence of the Lysinibacillus sphaericus LMG 22257, a specie of Bacillus with ureolytic activity that can effectively biodeposit calcium carbonate.</title>
        <authorList>
            <person name="Yan W."/>
        </authorList>
    </citation>
    <scope>NUCLEOTIDE SEQUENCE [LARGE SCALE GENOMIC DNA]</scope>
    <source>
        <strain evidence="11 12">LMG 22257</strain>
    </source>
</reference>
<protein>
    <recommendedName>
        <fullName evidence="8">Cytidylate kinase</fullName>
        <shortName evidence="8">CK</shortName>
        <ecNumber evidence="8">2.7.4.25</ecNumber>
    </recommendedName>
    <alternativeName>
        <fullName evidence="8">Cytidine monophosphate kinase</fullName>
        <shortName evidence="8">CMP kinase</shortName>
    </alternativeName>
</protein>
<evidence type="ECO:0000256" key="5">
    <source>
        <dbReference type="ARBA" id="ARBA00022840"/>
    </source>
</evidence>
<dbReference type="AlphaFoldDB" id="A0A1D8JH99"/>
<dbReference type="InterPro" id="IPR003136">
    <property type="entry name" value="Cytidylate_kin"/>
</dbReference>
<evidence type="ECO:0000313" key="11">
    <source>
        <dbReference type="EMBL" id="AOV08081.1"/>
    </source>
</evidence>
<dbReference type="SUPFAM" id="SSF52540">
    <property type="entry name" value="P-loop containing nucleoside triphosphate hydrolases"/>
    <property type="match status" value="1"/>
</dbReference>
<dbReference type="PANTHER" id="PTHR21299:SF2">
    <property type="entry name" value="CYTIDYLATE KINASE"/>
    <property type="match status" value="1"/>
</dbReference>
<organism evidence="11 12">
    <name type="scientific">Sporosarcina ureilytica</name>
    <dbReference type="NCBI Taxonomy" id="298596"/>
    <lineage>
        <taxon>Bacteria</taxon>
        <taxon>Bacillati</taxon>
        <taxon>Bacillota</taxon>
        <taxon>Bacilli</taxon>
        <taxon>Bacillales</taxon>
        <taxon>Caryophanaceae</taxon>
        <taxon>Sporosarcina</taxon>
    </lineage>
</organism>
<keyword evidence="5 8" id="KW-0067">ATP-binding</keyword>
<dbReference type="RefSeq" id="WP_075528223.1">
    <property type="nucleotide sequence ID" value="NZ_CP017560.1"/>
</dbReference>
<evidence type="ECO:0000256" key="4">
    <source>
        <dbReference type="ARBA" id="ARBA00022777"/>
    </source>
</evidence>
<dbReference type="GO" id="GO:0006220">
    <property type="term" value="P:pyrimidine nucleotide metabolic process"/>
    <property type="evidence" value="ECO:0007669"/>
    <property type="project" value="UniProtKB-UniRule"/>
</dbReference>
<accession>A0A1D8JH99</accession>
<dbReference type="GO" id="GO:0036430">
    <property type="term" value="F:CMP kinase activity"/>
    <property type="evidence" value="ECO:0007669"/>
    <property type="project" value="RHEA"/>
</dbReference>
<dbReference type="GO" id="GO:0015949">
    <property type="term" value="P:nucleobase-containing small molecule interconversion"/>
    <property type="evidence" value="ECO:0007669"/>
    <property type="project" value="TreeGrafter"/>
</dbReference>
<comment type="catalytic activity">
    <reaction evidence="7 8">
        <text>CMP + ATP = CDP + ADP</text>
        <dbReference type="Rhea" id="RHEA:11600"/>
        <dbReference type="ChEBI" id="CHEBI:30616"/>
        <dbReference type="ChEBI" id="CHEBI:58069"/>
        <dbReference type="ChEBI" id="CHEBI:60377"/>
        <dbReference type="ChEBI" id="CHEBI:456216"/>
        <dbReference type="EC" id="2.7.4.25"/>
    </reaction>
</comment>
<evidence type="ECO:0000256" key="3">
    <source>
        <dbReference type="ARBA" id="ARBA00022741"/>
    </source>
</evidence>
<evidence type="ECO:0000259" key="10">
    <source>
        <dbReference type="Pfam" id="PF02224"/>
    </source>
</evidence>
<dbReference type="EMBL" id="CP017560">
    <property type="protein sequence ID" value="AOV08081.1"/>
    <property type="molecule type" value="Genomic_DNA"/>
</dbReference>
<dbReference type="PANTHER" id="PTHR21299">
    <property type="entry name" value="CYTIDYLATE KINASE/PANTOATE-BETA-ALANINE LIGASE"/>
    <property type="match status" value="1"/>
</dbReference>
<comment type="similarity">
    <text evidence="1 8">Belongs to the cytidylate kinase family. Type 1 subfamily.</text>
</comment>
<keyword evidence="3 8" id="KW-0547">Nucleotide-binding</keyword>
<keyword evidence="12" id="KW-1185">Reference proteome</keyword>
<feature type="binding site" evidence="8">
    <location>
        <begin position="11"/>
        <end position="19"/>
    </location>
    <ligand>
        <name>ATP</name>
        <dbReference type="ChEBI" id="CHEBI:30616"/>
    </ligand>
</feature>
<keyword evidence="8" id="KW-0963">Cytoplasm</keyword>
<evidence type="ECO:0000256" key="1">
    <source>
        <dbReference type="ARBA" id="ARBA00009427"/>
    </source>
</evidence>
<evidence type="ECO:0000256" key="7">
    <source>
        <dbReference type="ARBA" id="ARBA00048478"/>
    </source>
</evidence>
<gene>
    <name evidence="8" type="primary">cmk</name>
    <name evidence="11" type="ORF">BI350_11390</name>
</gene>
<dbReference type="InterPro" id="IPR011994">
    <property type="entry name" value="Cytidylate_kinase_dom"/>
</dbReference>
<evidence type="ECO:0000256" key="6">
    <source>
        <dbReference type="ARBA" id="ARBA00047615"/>
    </source>
</evidence>
<dbReference type="Proteomes" id="UP000185746">
    <property type="component" value="Chromosome"/>
</dbReference>
<keyword evidence="2 8" id="KW-0808">Transferase</keyword>
<proteinExistence type="inferred from homology"/>